<proteinExistence type="predicted"/>
<accession>A0A7Z0CLI9</accession>
<comment type="caution">
    <text evidence="1">The sequence shown here is derived from an EMBL/GenBank/DDBJ whole genome shotgun (WGS) entry which is preliminary data.</text>
</comment>
<dbReference type="AlphaFoldDB" id="A0A7Z0CLI9"/>
<evidence type="ECO:0008006" key="3">
    <source>
        <dbReference type="Google" id="ProtNLM"/>
    </source>
</evidence>
<reference evidence="1 2" key="1">
    <citation type="submission" date="2020-07" db="EMBL/GenBank/DDBJ databases">
        <title>Sequencing the genomes of 1000 actinobacteria strains.</title>
        <authorList>
            <person name="Klenk H.-P."/>
        </authorList>
    </citation>
    <scope>NUCLEOTIDE SEQUENCE [LARGE SCALE GENOMIC DNA]</scope>
    <source>
        <strain evidence="1 2">DSM 15131</strain>
    </source>
</reference>
<name>A0A7Z0CLI9_9ACTN</name>
<gene>
    <name evidence="1" type="ORF">BJ993_000068</name>
</gene>
<evidence type="ECO:0000313" key="2">
    <source>
        <dbReference type="Proteomes" id="UP000562045"/>
    </source>
</evidence>
<dbReference type="Proteomes" id="UP000562045">
    <property type="component" value="Unassembled WGS sequence"/>
</dbReference>
<protein>
    <recommendedName>
        <fullName evidence="3">NERD domain-containing protein</fullName>
    </recommendedName>
</protein>
<evidence type="ECO:0000313" key="1">
    <source>
        <dbReference type="EMBL" id="NYI42988.1"/>
    </source>
</evidence>
<organism evidence="1 2">
    <name type="scientific">Nocardioides aromaticivorans</name>
    <dbReference type="NCBI Taxonomy" id="200618"/>
    <lineage>
        <taxon>Bacteria</taxon>
        <taxon>Bacillati</taxon>
        <taxon>Actinomycetota</taxon>
        <taxon>Actinomycetes</taxon>
        <taxon>Propionibacteriales</taxon>
        <taxon>Nocardioidaceae</taxon>
        <taxon>Nocardioides</taxon>
    </lineage>
</organism>
<sequence length="127" mass="14005">MAVTPTGVYVVDAKRYVDKRPSLRAEGGILRPRVERLMVGSRDQTKLVDGVLKQVNLIRRLVDDDLPVTGVLCFIEADWPLIGGSFTIRGVDVLWPKKLYPRLAADGPHEARVAEVHARLADALPPA</sequence>
<dbReference type="EMBL" id="JACBZM010000001">
    <property type="protein sequence ID" value="NYI42988.1"/>
    <property type="molecule type" value="Genomic_DNA"/>
</dbReference>